<proteinExistence type="predicted"/>
<feature type="repeat" description="RCC1" evidence="1">
    <location>
        <begin position="118"/>
        <end position="174"/>
    </location>
</feature>
<evidence type="ECO:0000313" key="3">
    <source>
        <dbReference type="Proteomes" id="UP001521222"/>
    </source>
</evidence>
<reference evidence="2 3" key="1">
    <citation type="submission" date="2024-02" db="EMBL/GenBank/DDBJ databases">
        <title>De novo assembly and annotation of 12 fungi associated with fruit tree decline syndrome in Ontario, Canada.</title>
        <authorList>
            <person name="Sulman M."/>
            <person name="Ellouze W."/>
            <person name="Ilyukhin E."/>
        </authorList>
    </citation>
    <scope>NUCLEOTIDE SEQUENCE [LARGE SCALE GENOMIC DNA]</scope>
    <source>
        <strain evidence="2 3">M97-236</strain>
    </source>
</reference>
<dbReference type="PANTHER" id="PTHR45982:SF1">
    <property type="entry name" value="REGULATOR OF CHROMOSOME CONDENSATION"/>
    <property type="match status" value="1"/>
</dbReference>
<evidence type="ECO:0000256" key="1">
    <source>
        <dbReference type="PROSITE-ProRule" id="PRU00235"/>
    </source>
</evidence>
<protein>
    <submittedName>
        <fullName evidence="2">Alpha tubulin suppressor</fullName>
    </submittedName>
</protein>
<dbReference type="InterPro" id="IPR000408">
    <property type="entry name" value="Reg_chr_condens"/>
</dbReference>
<feature type="repeat" description="RCC1" evidence="1">
    <location>
        <begin position="175"/>
        <end position="225"/>
    </location>
</feature>
<dbReference type="PROSITE" id="PS50012">
    <property type="entry name" value="RCC1_3"/>
    <property type="match status" value="4"/>
</dbReference>
<name>A0ABR3RRS9_9PLEO</name>
<dbReference type="PRINTS" id="PR00633">
    <property type="entry name" value="RCCNDNSATION"/>
</dbReference>
<dbReference type="SUPFAM" id="SSF50985">
    <property type="entry name" value="RCC1/BLIP-II"/>
    <property type="match status" value="1"/>
</dbReference>
<dbReference type="InterPro" id="IPR051553">
    <property type="entry name" value="Ran_GTPase-activating"/>
</dbReference>
<dbReference type="Proteomes" id="UP001521222">
    <property type="component" value="Unassembled WGS sequence"/>
</dbReference>
<evidence type="ECO:0000313" key="2">
    <source>
        <dbReference type="EMBL" id="KAL1607135.1"/>
    </source>
</evidence>
<organism evidence="2 3">
    <name type="scientific">Nothophoma quercina</name>
    <dbReference type="NCBI Taxonomy" id="749835"/>
    <lineage>
        <taxon>Eukaryota</taxon>
        <taxon>Fungi</taxon>
        <taxon>Dikarya</taxon>
        <taxon>Ascomycota</taxon>
        <taxon>Pezizomycotina</taxon>
        <taxon>Dothideomycetes</taxon>
        <taxon>Pleosporomycetidae</taxon>
        <taxon>Pleosporales</taxon>
        <taxon>Pleosporineae</taxon>
        <taxon>Didymellaceae</taxon>
        <taxon>Nothophoma</taxon>
    </lineage>
</organism>
<accession>A0ABR3RRS9</accession>
<feature type="repeat" description="RCC1" evidence="1">
    <location>
        <begin position="3"/>
        <end position="57"/>
    </location>
</feature>
<dbReference type="PANTHER" id="PTHR45982">
    <property type="entry name" value="REGULATOR OF CHROMOSOME CONDENSATION"/>
    <property type="match status" value="1"/>
</dbReference>
<sequence>MVHQLWVFGSNGEGQLGEGIPVADIVDKPTLLPYQSWFRDIKTIKSGDNHTLFQLKDGSVFGIGDDRVAQLGAGLMRGDPLDVISQITQFRKLESNVVLCAASCTTSAFVSYDKGPRSSLFTHGHGQWGELGRGDLVLASTNDLSELPWMDIYLSGEVIDFAAGVWHYIIVMADGSVYGWGKARLGQLGAGLRDKVNEPTKIKDIPFKPVKAICGKDFTYLVSDPSRGEHILLGKDKFNIVSNMPPDIKGWKDIGATWNAIFVLFDDGRLTAWGKENQWKLLPPGHPAIDTIAVGSDHILAVTKDDKIISWGWGKHGNCGDISAIKHELKNDLISGFWNEISIPGKIQNIFAGYCTSFVITEVVEDKAEPKEAGKLEMGTEEEP</sequence>
<feature type="repeat" description="RCC1" evidence="1">
    <location>
        <begin position="268"/>
        <end position="305"/>
    </location>
</feature>
<dbReference type="EMBL" id="JAKIXB020000007">
    <property type="protein sequence ID" value="KAL1607135.1"/>
    <property type="molecule type" value="Genomic_DNA"/>
</dbReference>
<dbReference type="InterPro" id="IPR009091">
    <property type="entry name" value="RCC1/BLIP-II"/>
</dbReference>
<comment type="caution">
    <text evidence="2">The sequence shown here is derived from an EMBL/GenBank/DDBJ whole genome shotgun (WGS) entry which is preliminary data.</text>
</comment>
<keyword evidence="3" id="KW-1185">Reference proteome</keyword>
<gene>
    <name evidence="2" type="primary">ATS1</name>
    <name evidence="2" type="ORF">SLS59_002839</name>
</gene>
<dbReference type="Pfam" id="PF00415">
    <property type="entry name" value="RCC1"/>
    <property type="match status" value="2"/>
</dbReference>
<dbReference type="Gene3D" id="2.130.10.30">
    <property type="entry name" value="Regulator of chromosome condensation 1/beta-lactamase-inhibitor protein II"/>
    <property type="match status" value="2"/>
</dbReference>
<dbReference type="Pfam" id="PF13540">
    <property type="entry name" value="RCC1_2"/>
    <property type="match status" value="1"/>
</dbReference>